<organism evidence="2 4">
    <name type="scientific">Puccinia graminis f. sp. tritici</name>
    <dbReference type="NCBI Taxonomy" id="56615"/>
    <lineage>
        <taxon>Eukaryota</taxon>
        <taxon>Fungi</taxon>
        <taxon>Dikarya</taxon>
        <taxon>Basidiomycota</taxon>
        <taxon>Pucciniomycotina</taxon>
        <taxon>Pucciniomycetes</taxon>
        <taxon>Pucciniales</taxon>
        <taxon>Pucciniaceae</taxon>
        <taxon>Puccinia</taxon>
    </lineage>
</organism>
<dbReference type="AlphaFoldDB" id="A0A5B0MS19"/>
<proteinExistence type="predicted"/>
<accession>A0A5B0MS19</accession>
<gene>
    <name evidence="1" type="ORF">PGT21_024404</name>
    <name evidence="2" type="ORF">PGTUg99_019297</name>
</gene>
<dbReference type="EMBL" id="VDEP01000446">
    <property type="protein sequence ID" value="KAA1078904.1"/>
    <property type="molecule type" value="Genomic_DNA"/>
</dbReference>
<keyword evidence="3" id="KW-1185">Reference proteome</keyword>
<dbReference type="Proteomes" id="UP000324748">
    <property type="component" value="Unassembled WGS sequence"/>
</dbReference>
<reference evidence="3 4" key="1">
    <citation type="submission" date="2019-05" db="EMBL/GenBank/DDBJ databases">
        <title>Emergence of the Ug99 lineage of the wheat stem rust pathogen through somatic hybridization.</title>
        <authorList>
            <person name="Li F."/>
            <person name="Upadhyaya N.M."/>
            <person name="Sperschneider J."/>
            <person name="Matny O."/>
            <person name="Nguyen-Phuc H."/>
            <person name="Mago R."/>
            <person name="Raley C."/>
            <person name="Miller M.E."/>
            <person name="Silverstein K.A.T."/>
            <person name="Henningsen E."/>
            <person name="Hirsch C.D."/>
            <person name="Visser B."/>
            <person name="Pretorius Z.A."/>
            <person name="Steffenson B.J."/>
            <person name="Schwessinger B."/>
            <person name="Dodds P.N."/>
            <person name="Figueroa M."/>
        </authorList>
    </citation>
    <scope>NUCLEOTIDE SEQUENCE [LARGE SCALE GENOMIC DNA]</scope>
    <source>
        <strain evidence="1">21-0</strain>
        <strain evidence="2 4">Ug99</strain>
    </source>
</reference>
<protein>
    <submittedName>
        <fullName evidence="2">Uncharacterized protein</fullName>
    </submittedName>
</protein>
<name>A0A5B0MS19_PUCGR</name>
<evidence type="ECO:0000313" key="4">
    <source>
        <dbReference type="Proteomes" id="UP000325313"/>
    </source>
</evidence>
<comment type="caution">
    <text evidence="2">The sequence shown here is derived from an EMBL/GenBank/DDBJ whole genome shotgun (WGS) entry which is preliminary data.</text>
</comment>
<evidence type="ECO:0000313" key="3">
    <source>
        <dbReference type="Proteomes" id="UP000324748"/>
    </source>
</evidence>
<sequence>MMCSVRKLSREPFKIHENSLSSKSGLVKIIVRKAQLSVSIDLWMVSIVLTGHPERLTNSIVSRDSHFENSRLTTPSARHSNLLDLKGGYWKRQNR</sequence>
<dbReference type="Proteomes" id="UP000325313">
    <property type="component" value="Unassembled WGS sequence"/>
</dbReference>
<dbReference type="EMBL" id="VSWC01000145">
    <property type="protein sequence ID" value="KAA1076929.1"/>
    <property type="molecule type" value="Genomic_DNA"/>
</dbReference>
<evidence type="ECO:0000313" key="2">
    <source>
        <dbReference type="EMBL" id="KAA1078904.1"/>
    </source>
</evidence>
<evidence type="ECO:0000313" key="1">
    <source>
        <dbReference type="EMBL" id="KAA1076929.1"/>
    </source>
</evidence>